<proteinExistence type="predicted"/>
<protein>
    <submittedName>
        <fullName evidence="3">DNA-binding response regulator</fullName>
    </submittedName>
</protein>
<keyword evidence="4" id="KW-1185">Reference proteome</keyword>
<dbReference type="InterPro" id="IPR051015">
    <property type="entry name" value="EvgA-like"/>
</dbReference>
<dbReference type="InterPro" id="IPR058245">
    <property type="entry name" value="NreC/VraR/RcsB-like_REC"/>
</dbReference>
<dbReference type="PANTHER" id="PTHR45566:SF1">
    <property type="entry name" value="HTH-TYPE TRANSCRIPTIONAL REGULATOR YHJB-RELATED"/>
    <property type="match status" value="1"/>
</dbReference>
<dbReference type="KEGG" id="ncb:C0V82_21555"/>
<dbReference type="InterPro" id="IPR000792">
    <property type="entry name" value="Tscrpt_reg_LuxR_C"/>
</dbReference>
<dbReference type="RefSeq" id="WP_102114528.1">
    <property type="nucleotide sequence ID" value="NZ_BMGN01000001.1"/>
</dbReference>
<gene>
    <name evidence="3" type="ORF">C0V82_21555</name>
</gene>
<dbReference type="Proteomes" id="UP000234752">
    <property type="component" value="Plasmid unnamed1"/>
</dbReference>
<dbReference type="InterPro" id="IPR001789">
    <property type="entry name" value="Sig_transdc_resp-reg_receiver"/>
</dbReference>
<dbReference type="EMBL" id="CP025613">
    <property type="protein sequence ID" value="AUN33003.1"/>
    <property type="molecule type" value="Genomic_DNA"/>
</dbReference>
<dbReference type="Gene3D" id="3.40.50.2300">
    <property type="match status" value="1"/>
</dbReference>
<keyword evidence="3" id="KW-0614">Plasmid</keyword>
<evidence type="ECO:0000256" key="1">
    <source>
        <dbReference type="ARBA" id="ARBA00022553"/>
    </source>
</evidence>
<sequence length="222" mass="23093">MSIRVLVADDHPLMRAALCQSVAGTMPDLTTVEAASFGDVEAVLKREPVIDTILLDLHMPGMNGLIGLALLRNEHPTIPIIVVSASEDAATIHRAMEYGAAGFVPKSAPITHIGDAIRAVLDGAVWLPSAGTPAHAQAPVADADMAARVAGLTPQQLRVLAGIAEGKLNKQIAYEMGVVETTVKAHVTVILRRLGVVSRTQAAIVASKLALAPVAETQAEAS</sequence>
<name>A0A2K9NIV5_9PROT</name>
<geneLocation type="plasmid" evidence="3 4">
    <name>unnamed1</name>
</geneLocation>
<dbReference type="PROSITE" id="PS50043">
    <property type="entry name" value="HTH_LUXR_2"/>
    <property type="match status" value="1"/>
</dbReference>
<evidence type="ECO:0000256" key="2">
    <source>
        <dbReference type="ARBA" id="ARBA00023125"/>
    </source>
</evidence>
<dbReference type="PANTHER" id="PTHR45566">
    <property type="entry name" value="HTH-TYPE TRANSCRIPTIONAL REGULATOR YHJB-RELATED"/>
    <property type="match status" value="1"/>
</dbReference>
<dbReference type="SMART" id="SM00448">
    <property type="entry name" value="REC"/>
    <property type="match status" value="1"/>
</dbReference>
<dbReference type="CDD" id="cd06170">
    <property type="entry name" value="LuxR_C_like"/>
    <property type="match status" value="1"/>
</dbReference>
<dbReference type="Pfam" id="PF00196">
    <property type="entry name" value="GerE"/>
    <property type="match status" value="1"/>
</dbReference>
<keyword evidence="2 3" id="KW-0238">DNA-binding</keyword>
<dbReference type="SUPFAM" id="SSF52172">
    <property type="entry name" value="CheY-like"/>
    <property type="match status" value="1"/>
</dbReference>
<dbReference type="InterPro" id="IPR016032">
    <property type="entry name" value="Sig_transdc_resp-reg_C-effctor"/>
</dbReference>
<organism evidence="3 4">
    <name type="scientific">Niveispirillum cyanobacteriorum</name>
    <dbReference type="NCBI Taxonomy" id="1612173"/>
    <lineage>
        <taxon>Bacteria</taxon>
        <taxon>Pseudomonadati</taxon>
        <taxon>Pseudomonadota</taxon>
        <taxon>Alphaproteobacteria</taxon>
        <taxon>Rhodospirillales</taxon>
        <taxon>Azospirillaceae</taxon>
        <taxon>Niveispirillum</taxon>
    </lineage>
</organism>
<accession>A0A2K9NIV5</accession>
<dbReference type="PROSITE" id="PS50110">
    <property type="entry name" value="RESPONSE_REGULATORY"/>
    <property type="match status" value="1"/>
</dbReference>
<reference evidence="3 4" key="1">
    <citation type="submission" date="2017-12" db="EMBL/GenBank/DDBJ databases">
        <title>Genomes of bacteria within cyanobacterial aggregates.</title>
        <authorList>
            <person name="Cai H."/>
        </authorList>
    </citation>
    <scope>NUCLEOTIDE SEQUENCE [LARGE SCALE GENOMIC DNA]</scope>
    <source>
        <strain evidence="3 4">TH16</strain>
        <plasmid evidence="3 4">unnamed1</plasmid>
    </source>
</reference>
<evidence type="ECO:0000313" key="3">
    <source>
        <dbReference type="EMBL" id="AUN33003.1"/>
    </source>
</evidence>
<dbReference type="InterPro" id="IPR011006">
    <property type="entry name" value="CheY-like_superfamily"/>
</dbReference>
<keyword evidence="1" id="KW-0597">Phosphoprotein</keyword>
<dbReference type="GO" id="GO:0006355">
    <property type="term" value="P:regulation of DNA-templated transcription"/>
    <property type="evidence" value="ECO:0007669"/>
    <property type="project" value="InterPro"/>
</dbReference>
<dbReference type="GO" id="GO:0000160">
    <property type="term" value="P:phosphorelay signal transduction system"/>
    <property type="evidence" value="ECO:0007669"/>
    <property type="project" value="InterPro"/>
</dbReference>
<dbReference type="CDD" id="cd17535">
    <property type="entry name" value="REC_NarL-like"/>
    <property type="match status" value="1"/>
</dbReference>
<dbReference type="AlphaFoldDB" id="A0A2K9NIV5"/>
<dbReference type="OrthoDB" id="9805444at2"/>
<dbReference type="Pfam" id="PF00072">
    <property type="entry name" value="Response_reg"/>
    <property type="match status" value="1"/>
</dbReference>
<dbReference type="GO" id="GO:0003677">
    <property type="term" value="F:DNA binding"/>
    <property type="evidence" value="ECO:0007669"/>
    <property type="project" value="UniProtKB-KW"/>
</dbReference>
<dbReference type="PRINTS" id="PR00038">
    <property type="entry name" value="HTHLUXR"/>
</dbReference>
<dbReference type="SMART" id="SM00421">
    <property type="entry name" value="HTH_LUXR"/>
    <property type="match status" value="1"/>
</dbReference>
<dbReference type="SUPFAM" id="SSF46894">
    <property type="entry name" value="C-terminal effector domain of the bipartite response regulators"/>
    <property type="match status" value="1"/>
</dbReference>
<evidence type="ECO:0000313" key="4">
    <source>
        <dbReference type="Proteomes" id="UP000234752"/>
    </source>
</evidence>